<dbReference type="AlphaFoldDB" id="A0A8S1S893"/>
<name>A0A8S1S893_9CILI</name>
<dbReference type="OrthoDB" id="311684at2759"/>
<evidence type="ECO:0000313" key="2">
    <source>
        <dbReference type="Proteomes" id="UP000689195"/>
    </source>
</evidence>
<organism evidence="1 2">
    <name type="scientific">Paramecium pentaurelia</name>
    <dbReference type="NCBI Taxonomy" id="43138"/>
    <lineage>
        <taxon>Eukaryota</taxon>
        <taxon>Sar</taxon>
        <taxon>Alveolata</taxon>
        <taxon>Ciliophora</taxon>
        <taxon>Intramacronucleata</taxon>
        <taxon>Oligohymenophorea</taxon>
        <taxon>Peniculida</taxon>
        <taxon>Parameciidae</taxon>
        <taxon>Paramecium</taxon>
    </lineage>
</organism>
<reference evidence="1" key="1">
    <citation type="submission" date="2021-01" db="EMBL/GenBank/DDBJ databases">
        <authorList>
            <consortium name="Genoscope - CEA"/>
            <person name="William W."/>
        </authorList>
    </citation>
    <scope>NUCLEOTIDE SEQUENCE</scope>
</reference>
<accession>A0A8S1S893</accession>
<keyword evidence="2" id="KW-1185">Reference proteome</keyword>
<protein>
    <submittedName>
        <fullName evidence="1">Uncharacterized protein</fullName>
    </submittedName>
</protein>
<dbReference type="EMBL" id="CAJJDO010000005">
    <property type="protein sequence ID" value="CAD8136466.1"/>
    <property type="molecule type" value="Genomic_DNA"/>
</dbReference>
<gene>
    <name evidence="1" type="ORF">PPENT_87.1.T0050164</name>
</gene>
<dbReference type="Proteomes" id="UP000689195">
    <property type="component" value="Unassembled WGS sequence"/>
</dbReference>
<proteinExistence type="predicted"/>
<evidence type="ECO:0000313" key="1">
    <source>
        <dbReference type="EMBL" id="CAD8136466.1"/>
    </source>
</evidence>
<comment type="caution">
    <text evidence="1">The sequence shown here is derived from an EMBL/GenBank/DDBJ whole genome shotgun (WGS) entry which is preliminary data.</text>
</comment>
<sequence>MKKNCKTKLYSFQITITKKGFLNFKNQYQDQKSKILEQNQSIKYNIQVNDFTKKQKKNNNNQSEQMKKNTICVSKFDNKLLNSLNQLENLLDKSEKEETPLIFAKEEEIKFKYFENNKDDNDKKLQS</sequence>